<accession>A0ABN5IKY8</accession>
<evidence type="ECO:0000313" key="1">
    <source>
        <dbReference type="EMBL" id="AVM53504.1"/>
    </source>
</evidence>
<gene>
    <name evidence="1" type="ORF">C4H11_11680</name>
</gene>
<reference evidence="1 2" key="1">
    <citation type="submission" date="2018-02" db="EMBL/GenBank/DDBJ databases">
        <authorList>
            <person name="Holder M.E."/>
            <person name="Ajami N.J."/>
            <person name="Petrosino J.F."/>
        </authorList>
    </citation>
    <scope>NUCLEOTIDE SEQUENCE [LARGE SCALE GENOMIC DNA]</scope>
    <source>
        <strain evidence="1 2">ATCC 33285</strain>
    </source>
</reference>
<dbReference type="RefSeq" id="WP_106042232.1">
    <property type="nucleotide sequence ID" value="NZ_CP027231.1"/>
</dbReference>
<dbReference type="EMBL" id="CP027231">
    <property type="protein sequence ID" value="AVM53504.1"/>
    <property type="molecule type" value="Genomic_DNA"/>
</dbReference>
<name>A0ABN5IKY8_9BACE</name>
<dbReference type="Proteomes" id="UP000238304">
    <property type="component" value="Chromosome"/>
</dbReference>
<evidence type="ECO:0000313" key="2">
    <source>
        <dbReference type="Proteomes" id="UP000238304"/>
    </source>
</evidence>
<keyword evidence="2" id="KW-1185">Reference proteome</keyword>
<organism evidence="1 2">
    <name type="scientific">Bacteroides zoogleoformans</name>
    <dbReference type="NCBI Taxonomy" id="28119"/>
    <lineage>
        <taxon>Bacteria</taxon>
        <taxon>Pseudomonadati</taxon>
        <taxon>Bacteroidota</taxon>
        <taxon>Bacteroidia</taxon>
        <taxon>Bacteroidales</taxon>
        <taxon>Bacteroidaceae</taxon>
        <taxon>Bacteroides</taxon>
    </lineage>
</organism>
<sequence length="126" mass="14956">MNTFEHPGVTGYLLKTALLYSQVQLYHLIKWHLWNHRHPDRAEEALGRLAEILLIELPDENAALQTKFPCPYERYLYLNEKYRHEVDFVECIFRKFPGLMLMNERQMAEAAKQVEKELGRELPDLA</sequence>
<protein>
    <submittedName>
        <fullName evidence="1">Uncharacterized protein</fullName>
    </submittedName>
</protein>
<proteinExistence type="predicted"/>